<sequence>MPPSTLVLYPWSGNQSYDKLCIIATCLIFVTLATELATPTAYGKFGNLSSGSNGISSIRLDARLGWFLMELPCSTWFIYQFYMVGGPQSHQSVPKFFGFLFTCHYIYRGYIFPFFLSVHHENEKNFDLGVAFGSWLVTVIHAHLNARWYAEYGKHLVAINVDKKRRGGKRYKWTCTWRFRIGLVLYYLGLASVIYHDHIMRTLRPCPNNARYCIPHAGLFQYVSAANYLSELIMWAGFAMASWGPNGAFIFLISVANLIPRSASTHQWYLEHFPGEYELLGRVRLFPGIW</sequence>
<evidence type="ECO:0000256" key="4">
    <source>
        <dbReference type="ARBA" id="ARBA00022989"/>
    </source>
</evidence>
<protein>
    <recommendedName>
        <fullName evidence="7">3-oxo-5-alpha-steroid 4-dehydrogenase C-terminal domain-containing protein</fullName>
    </recommendedName>
</protein>
<feature type="transmembrane region" description="Helical" evidence="6">
    <location>
        <begin position="232"/>
        <end position="259"/>
    </location>
</feature>
<dbReference type="AlphaFoldDB" id="A0A6U3TPW4"/>
<evidence type="ECO:0000256" key="6">
    <source>
        <dbReference type="SAM" id="Phobius"/>
    </source>
</evidence>
<feature type="transmembrane region" description="Helical" evidence="6">
    <location>
        <begin position="62"/>
        <end position="84"/>
    </location>
</feature>
<dbReference type="PANTHER" id="PTHR10556:SF43">
    <property type="entry name" value="STEROID 5-ALPHA-REDUCTASE DET2"/>
    <property type="match status" value="1"/>
</dbReference>
<feature type="transmembrane region" description="Helical" evidence="6">
    <location>
        <begin position="175"/>
        <end position="195"/>
    </location>
</feature>
<evidence type="ECO:0000256" key="2">
    <source>
        <dbReference type="ARBA" id="ARBA00007742"/>
    </source>
</evidence>
<dbReference type="InterPro" id="IPR001104">
    <property type="entry name" value="3-oxo-5_a-steroid_4-DH_C"/>
</dbReference>
<dbReference type="EMBL" id="HBGN01025604">
    <property type="protein sequence ID" value="CAD9340721.1"/>
    <property type="molecule type" value="Transcribed_RNA"/>
</dbReference>
<dbReference type="PROSITE" id="PS50244">
    <property type="entry name" value="S5A_REDUCTASE"/>
    <property type="match status" value="1"/>
</dbReference>
<gene>
    <name evidence="8" type="ORF">DBRI1063_LOCUS16406</name>
</gene>
<name>A0A6U3TPW4_9STRA</name>
<feature type="transmembrane region" description="Helical" evidence="6">
    <location>
        <begin position="20"/>
        <end position="42"/>
    </location>
</feature>
<proteinExistence type="inferred from homology"/>
<keyword evidence="4 6" id="KW-1133">Transmembrane helix</keyword>
<comment type="subcellular location">
    <subcellularLocation>
        <location evidence="1">Membrane</location>
        <topology evidence="1">Multi-pass membrane protein</topology>
    </subcellularLocation>
</comment>
<dbReference type="GO" id="GO:0006629">
    <property type="term" value="P:lipid metabolic process"/>
    <property type="evidence" value="ECO:0007669"/>
    <property type="project" value="InterPro"/>
</dbReference>
<feature type="transmembrane region" description="Helical" evidence="6">
    <location>
        <begin position="128"/>
        <end position="146"/>
    </location>
</feature>
<dbReference type="InterPro" id="IPR039357">
    <property type="entry name" value="SRD5A/TECR"/>
</dbReference>
<keyword evidence="3 6" id="KW-0812">Transmembrane</keyword>
<feature type="transmembrane region" description="Helical" evidence="6">
    <location>
        <begin position="96"/>
        <end position="116"/>
    </location>
</feature>
<feature type="domain" description="3-oxo-5-alpha-steroid 4-dehydrogenase C-terminal" evidence="7">
    <location>
        <begin position="140"/>
        <end position="278"/>
    </location>
</feature>
<accession>A0A6U3TPW4</accession>
<organism evidence="8">
    <name type="scientific">Ditylum brightwellii</name>
    <dbReference type="NCBI Taxonomy" id="49249"/>
    <lineage>
        <taxon>Eukaryota</taxon>
        <taxon>Sar</taxon>
        <taxon>Stramenopiles</taxon>
        <taxon>Ochrophyta</taxon>
        <taxon>Bacillariophyta</taxon>
        <taxon>Mediophyceae</taxon>
        <taxon>Lithodesmiophycidae</taxon>
        <taxon>Lithodesmiales</taxon>
        <taxon>Lithodesmiaceae</taxon>
        <taxon>Ditylum</taxon>
    </lineage>
</organism>
<evidence type="ECO:0000256" key="5">
    <source>
        <dbReference type="ARBA" id="ARBA00023136"/>
    </source>
</evidence>
<reference evidence="8" key="1">
    <citation type="submission" date="2021-01" db="EMBL/GenBank/DDBJ databases">
        <authorList>
            <person name="Corre E."/>
            <person name="Pelletier E."/>
            <person name="Niang G."/>
            <person name="Scheremetjew M."/>
            <person name="Finn R."/>
            <person name="Kale V."/>
            <person name="Holt S."/>
            <person name="Cochrane G."/>
            <person name="Meng A."/>
            <person name="Brown T."/>
            <person name="Cohen L."/>
        </authorList>
    </citation>
    <scope>NUCLEOTIDE SEQUENCE</scope>
    <source>
        <strain evidence="8">Pop2</strain>
    </source>
</reference>
<dbReference type="GO" id="GO:0016020">
    <property type="term" value="C:membrane"/>
    <property type="evidence" value="ECO:0007669"/>
    <property type="project" value="UniProtKB-SubCell"/>
</dbReference>
<dbReference type="PANTHER" id="PTHR10556">
    <property type="entry name" value="3-OXO-5-ALPHA-STEROID 4-DEHYDROGENASE"/>
    <property type="match status" value="1"/>
</dbReference>
<evidence type="ECO:0000256" key="3">
    <source>
        <dbReference type="ARBA" id="ARBA00022692"/>
    </source>
</evidence>
<keyword evidence="5 6" id="KW-0472">Membrane</keyword>
<dbReference type="Pfam" id="PF02544">
    <property type="entry name" value="Steroid_dh"/>
    <property type="match status" value="1"/>
</dbReference>
<evidence type="ECO:0000256" key="1">
    <source>
        <dbReference type="ARBA" id="ARBA00004141"/>
    </source>
</evidence>
<evidence type="ECO:0000313" key="8">
    <source>
        <dbReference type="EMBL" id="CAD9340721.1"/>
    </source>
</evidence>
<dbReference type="GO" id="GO:0016627">
    <property type="term" value="F:oxidoreductase activity, acting on the CH-CH group of donors"/>
    <property type="evidence" value="ECO:0007669"/>
    <property type="project" value="InterPro"/>
</dbReference>
<comment type="similarity">
    <text evidence="2">Belongs to the steroid 5-alpha reductase family.</text>
</comment>
<evidence type="ECO:0000259" key="7">
    <source>
        <dbReference type="Pfam" id="PF02544"/>
    </source>
</evidence>